<proteinExistence type="inferred from homology"/>
<keyword evidence="7" id="KW-1185">Reference proteome</keyword>
<evidence type="ECO:0000313" key="6">
    <source>
        <dbReference type="EMBL" id="TRY75744.1"/>
    </source>
</evidence>
<dbReference type="OMA" id="MHSGCPK"/>
<dbReference type="InterPro" id="IPR019354">
    <property type="entry name" value="SMG8-like"/>
</dbReference>
<accession>A0A553PDI9</accession>
<organism evidence="6 7">
    <name type="scientific">Tigriopus californicus</name>
    <name type="common">Marine copepod</name>
    <dbReference type="NCBI Taxonomy" id="6832"/>
    <lineage>
        <taxon>Eukaryota</taxon>
        <taxon>Metazoa</taxon>
        <taxon>Ecdysozoa</taxon>
        <taxon>Arthropoda</taxon>
        <taxon>Crustacea</taxon>
        <taxon>Multicrustacea</taxon>
        <taxon>Hexanauplia</taxon>
        <taxon>Copepoda</taxon>
        <taxon>Harpacticoida</taxon>
        <taxon>Harpacticidae</taxon>
        <taxon>Tigriopus</taxon>
    </lineage>
</organism>
<feature type="region of interest" description="Disordered" evidence="5">
    <location>
        <begin position="512"/>
        <end position="547"/>
    </location>
</feature>
<comment type="function">
    <text evidence="4">Involved in nonsense-mediated decay (NMD) of mRNAs containing premature stop codons.</text>
</comment>
<sequence>MTLTENCSAFLPKKTCLGYRISDHQGHFTLPLDRDFSRSAFIQSLAPGGFTVVGVVGKGGERPGKGIRIFDTLTQRAIFRLSHHRHTQPDAPSSACIRGFVDRRCQRVYLDLEGIQDMKALVAAAQHAEDVLQTQGFHAFLSERSLEGSKLMLLMFQICHLIILYHPNHTIDLSYVQLFQSIESVRTKLQSSFSDALKSIPNLNKNWYVYGRQSPPRILFFFGTAPVDLRGSRGTAGILKKDGTISKHPPIRKLEFSLEDQIYRIFRKARLITNSSNNLFNVPGRDGFVYVDNGTDASFGDESLDSINALQNLLDQPLEIPEVRGPFKPYFYEEKVQESRSSRCFSQFLDNHLQSIPTKGTDAEGNLGGLELPSIHVWLATVEASLQMFQPDSGFQIRGKSSEISERASLALLSYNDRDIRFSEQRCSKAHPLAFNAYKEGLPQYFTQDFHNAKLMQAMSIFSVQARGPSTSKYAEKLAEDCRAFWENGRQMCEEYSLTGNPCKQRLHYIHGQEPSEPPMETSDEQKAKVDDDSGWKRRRSTNKKTLPTIHHESGLTFVSACNCGKRQSNRSDPFELIEANWRFFSECEIECCQALVHLDFPVCEAKANAIRTSAALSSSALLDLASDPNAVKTLENLEIKDSDETSTTKGKPDLPSTSVPPFQSLADLAQTNQGNRPGVNFADPISFMLTKTTPTDRLPLFPSWSLIQLGSSHLYSHSSGMNQPGFLQGSKSLLPWDVPLKKLEWKTVKEQWPNLAENAMKKLNFNPNAIGTAMGMTVKVFLGFEYECPRGHRFMASAPGQALKSNPSGLREAAGKVLASDMPLFMTCPGRIGVCLPAQLMRIHVVTPKAPIHVTLMPEVQPAEDGPVFHCGWKEPKKLPHNSCWVLRLPFIYCGENGAHLPPQKEVTPQNAGRILKGVINVSEDFEDFNRGK</sequence>
<evidence type="ECO:0000256" key="4">
    <source>
        <dbReference type="RuleBase" id="RU367133"/>
    </source>
</evidence>
<feature type="compositionally biased region" description="Polar residues" evidence="5">
    <location>
        <begin position="646"/>
        <end position="662"/>
    </location>
</feature>
<dbReference type="GO" id="GO:0000184">
    <property type="term" value="P:nuclear-transcribed mRNA catabolic process, nonsense-mediated decay"/>
    <property type="evidence" value="ECO:0007669"/>
    <property type="project" value="UniProtKB-UniRule"/>
</dbReference>
<evidence type="ECO:0000313" key="7">
    <source>
        <dbReference type="Proteomes" id="UP000318571"/>
    </source>
</evidence>
<reference evidence="6 7" key="1">
    <citation type="journal article" date="2018" name="Nat. Ecol. Evol.">
        <title>Genomic signatures of mitonuclear coevolution across populations of Tigriopus californicus.</title>
        <authorList>
            <person name="Barreto F.S."/>
            <person name="Watson E.T."/>
            <person name="Lima T.G."/>
            <person name="Willett C.S."/>
            <person name="Edmands S."/>
            <person name="Li W."/>
            <person name="Burton R.S."/>
        </authorList>
    </citation>
    <scope>NUCLEOTIDE SEQUENCE [LARGE SCALE GENOMIC DNA]</scope>
    <source>
        <strain evidence="6 7">San Diego</strain>
    </source>
</reference>
<dbReference type="Pfam" id="PF10220">
    <property type="entry name" value="Smg8_Smg9"/>
    <property type="match status" value="2"/>
</dbReference>
<evidence type="ECO:0000256" key="3">
    <source>
        <dbReference type="ARBA" id="ARBA00029509"/>
    </source>
</evidence>
<dbReference type="Proteomes" id="UP000318571">
    <property type="component" value="Chromosome 2"/>
</dbReference>
<comment type="caution">
    <text evidence="6">The sequence shown here is derived from an EMBL/GenBank/DDBJ whole genome shotgun (WGS) entry which is preliminary data.</text>
</comment>
<gene>
    <name evidence="6" type="ORF">TCAL_11106</name>
</gene>
<evidence type="ECO:0000256" key="2">
    <source>
        <dbReference type="ARBA" id="ARBA00023161"/>
    </source>
</evidence>
<dbReference type="AlphaFoldDB" id="A0A553PDI9"/>
<evidence type="ECO:0000256" key="1">
    <source>
        <dbReference type="ARBA" id="ARBA00006443"/>
    </source>
</evidence>
<comment type="similarity">
    <text evidence="1 4">Belongs to the SMG8 family.</text>
</comment>
<feature type="region of interest" description="Disordered" evidence="5">
    <location>
        <begin position="640"/>
        <end position="663"/>
    </location>
</feature>
<dbReference type="PANTHER" id="PTHR13091:SF0">
    <property type="entry name" value="NONSENSE-MEDIATED MRNA DECAY FACTOR SMG8"/>
    <property type="match status" value="1"/>
</dbReference>
<name>A0A553PDI9_TIGCA</name>
<evidence type="ECO:0000256" key="5">
    <source>
        <dbReference type="SAM" id="MobiDB-lite"/>
    </source>
</evidence>
<dbReference type="OrthoDB" id="63589at2759"/>
<keyword evidence="2 4" id="KW-0866">Nonsense-mediated mRNA decay</keyword>
<dbReference type="EMBL" id="VCGU01000005">
    <property type="protein sequence ID" value="TRY75744.1"/>
    <property type="molecule type" value="Genomic_DNA"/>
</dbReference>
<feature type="compositionally biased region" description="Basic and acidic residues" evidence="5">
    <location>
        <begin position="524"/>
        <end position="536"/>
    </location>
</feature>
<dbReference type="PANTHER" id="PTHR13091">
    <property type="entry name" value="AMPLIFIED IN BREAST CANCER 2-RELATED"/>
    <property type="match status" value="1"/>
</dbReference>
<protein>
    <recommendedName>
        <fullName evidence="3 4">Nonsense-mediated mRNA decay factor SMG8</fullName>
    </recommendedName>
</protein>
<dbReference type="STRING" id="6832.A0A553PDI9"/>